<proteinExistence type="predicted"/>
<gene>
    <name evidence="1" type="ORF">vBBcoS136_00004</name>
</gene>
<accession>A0A3G3BVQ9</accession>
<dbReference type="EMBL" id="MH884508">
    <property type="protein sequence ID" value="AYP68136.1"/>
    <property type="molecule type" value="Genomic_DNA"/>
</dbReference>
<evidence type="ECO:0000313" key="2">
    <source>
        <dbReference type="Proteomes" id="UP000274199"/>
    </source>
</evidence>
<keyword evidence="2" id="KW-1185">Reference proteome</keyword>
<protein>
    <submittedName>
        <fullName evidence="1">Uncharacterized protein</fullName>
    </submittedName>
</protein>
<name>A0A3G3BVQ9_9CAUD</name>
<sequence length="207" mass="24125">MNKSKTEILSDMLFGDDFSDFIDRTGISSGQDSYGDYYIIFDTHEEMSEFIRLINEKTGSNFDNDYEVEREFDIEMVFSDEYTLCSDCHEVIRTSPTGYGWQPDFYMGDGFIVCNKCFNEHEDYQESYLLEKINNPMNAVNGLITEKQMEELGFEKLNGDSYESGLHSHQTDSPKEIFNELSDKHDEVVFYVDSVGQFDIDFSVWVR</sequence>
<reference evidence="1 2" key="1">
    <citation type="submission" date="2018-09" db="EMBL/GenBank/DDBJ databases">
        <title>Comparative Genomic Analysis of Eight Novel Haloalkaliphilic Bacteriophages from Lake Elmenteita, Kenya.</title>
        <authorList>
            <person name="Akhwale J.K."/>
        </authorList>
    </citation>
    <scope>NUCLEOTIDE SEQUENCE [LARGE SCALE GENOMIC DNA]</scope>
</reference>
<organism evidence="1 2">
    <name type="scientific">Bacillus phage vB_BcoS-136</name>
    <dbReference type="NCBI Taxonomy" id="2419619"/>
    <lineage>
        <taxon>Viruses</taxon>
        <taxon>Duplodnaviria</taxon>
        <taxon>Heunggongvirae</taxon>
        <taxon>Uroviricota</taxon>
        <taxon>Caudoviricetes</taxon>
        <taxon>Heleneionescovirinae</taxon>
        <taxon>Kenyattavirus</taxon>
        <taxon>Kenyattavirus kv136</taxon>
    </lineage>
</organism>
<dbReference type="Proteomes" id="UP000274199">
    <property type="component" value="Segment"/>
</dbReference>
<evidence type="ECO:0000313" key="1">
    <source>
        <dbReference type="EMBL" id="AYP68136.1"/>
    </source>
</evidence>